<keyword evidence="1" id="KW-0472">Membrane</keyword>
<dbReference type="InterPro" id="IPR007658">
    <property type="entry name" value="DUF594"/>
</dbReference>
<sequence length="808" mass="92285">MAKVISVFVSNLHLSPAGVQFLAGLTTFLMVLRFVLDYNRHRSISQSMRNFLLMLDGITYSLLHYSLGVMQRPSLKNSYYQVWAVLLVTLRYSVKHGRPAGVALKQTPLVDLMSSFWAANILRSHAPRLLKVPVWLLWSVNSARIIHGFVSSEHATAEHRENVRLVTEYMRRPKTTPASEFDPVTMAGYEYLVLGEAKQRKKVQPPDYRLELDQTKLEKLITVDKIWKWSRDNDDDQQAKRVSELLNQRDGELKDLCLSFALYKLLRRKFFTLPIHEEDLPETKRLVFEGILDSPASNSKPEPWLGRLKKLYRTMFCVQGQGDNQVQVQGALAVAAATPNYKRALRIAKVELAFVNDFFFSRHALMFATGFPFLRLLLSTLLLGAISYMAVAIHRFSRTATEDELGRVRVHHGVFFTWILLTLLGVKEMVEIASYVFSDWTKVMLLCKYVRQPWWLRGPAMAKLVRLLCRCSLVRRWDGKIGQYNLVFAKGLPDLFRLADFTEDMQEAIFTSFGKLRNDVQSGKQPLDADTPSYVDRALLHIPTEGGKGALKKAISKVLKDLKGDVRTILLWHIATCYCDCYLAHRREIGVKPRYLSSLRIRFWPFRIRFLLEFGIWAGPSIQCSKRESLGKAKKHYMTAVTLSQYCAHLVRMPYPLIPGNDIVIDAVFKQVLGETCQALHGCVYISEIFPRLAEMGRSCPGNDERTLLQMGSQIGQMLIEIAGDNNTADEFVWKFLEELWAGFVLHLAESTVASKHKIYLSRGGDLMTHLWALLCHAGRKGRTEHGEMGHGEASYYEVDRAGYDMNT</sequence>
<dbReference type="HOGENOM" id="CLU_008762_2_1_1"/>
<reference evidence="3" key="2">
    <citation type="submission" date="2018-04" db="EMBL/GenBank/DDBJ databases">
        <title>OnivRS2 (Oryza nivara Reference Sequence Version 2).</title>
        <authorList>
            <person name="Zhang J."/>
            <person name="Kudrna D."/>
            <person name="Lee S."/>
            <person name="Talag J."/>
            <person name="Rajasekar S."/>
            <person name="Welchert J."/>
            <person name="Hsing Y.-I."/>
            <person name="Wing R.A."/>
        </authorList>
    </citation>
    <scope>NUCLEOTIDE SEQUENCE [LARGE SCALE GENOMIC DNA]</scope>
    <source>
        <strain evidence="3">SL10</strain>
    </source>
</reference>
<feature type="transmembrane region" description="Helical" evidence="1">
    <location>
        <begin position="408"/>
        <end position="426"/>
    </location>
</feature>
<proteinExistence type="predicted"/>
<evidence type="ECO:0000313" key="4">
    <source>
        <dbReference type="Proteomes" id="UP000006591"/>
    </source>
</evidence>
<keyword evidence="4" id="KW-1185">Reference proteome</keyword>
<dbReference type="eggNOG" id="ENOG502QSWW">
    <property type="taxonomic scope" value="Eukaryota"/>
</dbReference>
<protein>
    <recommendedName>
        <fullName evidence="2">DUF4220 domain-containing protein</fullName>
    </recommendedName>
</protein>
<feature type="transmembrane region" description="Helical" evidence="1">
    <location>
        <begin position="48"/>
        <end position="66"/>
    </location>
</feature>
<evidence type="ECO:0000313" key="3">
    <source>
        <dbReference type="EnsemblPlants" id="ONIVA08G02840.1"/>
    </source>
</evidence>
<keyword evidence="1" id="KW-1133">Transmembrane helix</keyword>
<dbReference type="InterPro" id="IPR025315">
    <property type="entry name" value="DUF4220"/>
</dbReference>
<dbReference type="STRING" id="4536.A0A0E0I774"/>
<evidence type="ECO:0000259" key="2">
    <source>
        <dbReference type="Pfam" id="PF13968"/>
    </source>
</evidence>
<keyword evidence="1" id="KW-0812">Transmembrane</keyword>
<dbReference type="Pfam" id="PF04578">
    <property type="entry name" value="DUF594"/>
    <property type="match status" value="1"/>
</dbReference>
<name>A0A0E0I774_ORYNI</name>
<dbReference type="OMA" id="RTILLWH"/>
<dbReference type="PANTHER" id="PTHR31325">
    <property type="entry name" value="OS01G0798800 PROTEIN-RELATED"/>
    <property type="match status" value="1"/>
</dbReference>
<feature type="transmembrane region" description="Helical" evidence="1">
    <location>
        <begin position="17"/>
        <end position="36"/>
    </location>
</feature>
<reference evidence="3" key="1">
    <citation type="submission" date="2015-04" db="UniProtKB">
        <authorList>
            <consortium name="EnsemblPlants"/>
        </authorList>
    </citation>
    <scope>IDENTIFICATION</scope>
    <source>
        <strain evidence="3">SL10</strain>
    </source>
</reference>
<organism evidence="3">
    <name type="scientific">Oryza nivara</name>
    <name type="common">Indian wild rice</name>
    <name type="synonym">Oryza sativa f. spontanea</name>
    <dbReference type="NCBI Taxonomy" id="4536"/>
    <lineage>
        <taxon>Eukaryota</taxon>
        <taxon>Viridiplantae</taxon>
        <taxon>Streptophyta</taxon>
        <taxon>Embryophyta</taxon>
        <taxon>Tracheophyta</taxon>
        <taxon>Spermatophyta</taxon>
        <taxon>Magnoliopsida</taxon>
        <taxon>Liliopsida</taxon>
        <taxon>Poales</taxon>
        <taxon>Poaceae</taxon>
        <taxon>BOP clade</taxon>
        <taxon>Oryzoideae</taxon>
        <taxon>Oryzeae</taxon>
        <taxon>Oryzinae</taxon>
        <taxon>Oryza</taxon>
    </lineage>
</organism>
<dbReference type="EnsemblPlants" id="ONIVA08G02840.1">
    <property type="protein sequence ID" value="ONIVA08G02840.1"/>
    <property type="gene ID" value="ONIVA08G02840"/>
</dbReference>
<dbReference type="Proteomes" id="UP000006591">
    <property type="component" value="Chromosome 8"/>
</dbReference>
<dbReference type="AlphaFoldDB" id="A0A0E0I774"/>
<feature type="domain" description="DUF4220" evidence="2">
    <location>
        <begin position="58"/>
        <end position="487"/>
    </location>
</feature>
<evidence type="ECO:0000256" key="1">
    <source>
        <dbReference type="SAM" id="Phobius"/>
    </source>
</evidence>
<dbReference type="Gramene" id="ONIVA08G02840.1">
    <property type="protein sequence ID" value="ONIVA08G02840.1"/>
    <property type="gene ID" value="ONIVA08G02840"/>
</dbReference>
<accession>A0A0E0I774</accession>
<dbReference type="Pfam" id="PF13968">
    <property type="entry name" value="DUF4220"/>
    <property type="match status" value="1"/>
</dbReference>
<feature type="transmembrane region" description="Helical" evidence="1">
    <location>
        <begin position="376"/>
        <end position="396"/>
    </location>
</feature>